<name>A0A106BR61_THIDE</name>
<evidence type="ECO:0000313" key="4">
    <source>
        <dbReference type="EMBL" id="KVW97117.1"/>
    </source>
</evidence>
<evidence type="ECO:0000259" key="3">
    <source>
        <dbReference type="Pfam" id="PF25881"/>
    </source>
</evidence>
<dbReference type="GO" id="GO:0030313">
    <property type="term" value="C:cell envelope"/>
    <property type="evidence" value="ECO:0007669"/>
    <property type="project" value="UniProtKB-SubCell"/>
</dbReference>
<organism evidence="4 5">
    <name type="scientific">Thiobacillus denitrificans</name>
    <dbReference type="NCBI Taxonomy" id="36861"/>
    <lineage>
        <taxon>Bacteria</taxon>
        <taxon>Pseudomonadati</taxon>
        <taxon>Pseudomonadota</taxon>
        <taxon>Betaproteobacteria</taxon>
        <taxon>Nitrosomonadales</taxon>
        <taxon>Thiobacillaceae</taxon>
        <taxon>Thiobacillus</taxon>
    </lineage>
</organism>
<sequence>MLVACLSGCQPAGETRFQGYVEGEPVLVAAQQNGQLTSLAVQRGDAIQTGMPLFSQDQAVEAASVSQAKAQLAQTQAQLSNLATGKRPPEIAAIEAQLKDAEARRKLSVEQLARQQALVAKGFVSAESLDQVRTQLARDQAGVAQMRAQLATARLPGRADERAGAQAQVSASQAALEQSTIKLEQKSQRAPVSGQVQDIFYRAGEWAAAGQPVVSLLPAENIKVRFFVPETRLGALRAGQTVGIHCDGCEAPVPAVIRFISASAEYTPPVLYSEKNRHRLVYLVEAWPQPKDAARLHPGQPVGVSLNVSGQ</sequence>
<proteinExistence type="predicted"/>
<evidence type="ECO:0000256" key="2">
    <source>
        <dbReference type="ARBA" id="ARBA00023054"/>
    </source>
</evidence>
<dbReference type="PANTHER" id="PTHR32347:SF23">
    <property type="entry name" value="BLL5650 PROTEIN"/>
    <property type="match status" value="1"/>
</dbReference>
<dbReference type="PANTHER" id="PTHR32347">
    <property type="entry name" value="EFFLUX SYSTEM COMPONENT YKNX-RELATED"/>
    <property type="match status" value="1"/>
</dbReference>
<dbReference type="EMBL" id="LDUG01000018">
    <property type="protein sequence ID" value="KVW97117.1"/>
    <property type="molecule type" value="Genomic_DNA"/>
</dbReference>
<dbReference type="Gene3D" id="2.40.50.100">
    <property type="match status" value="2"/>
</dbReference>
<dbReference type="SUPFAM" id="SSF111369">
    <property type="entry name" value="HlyD-like secretion proteins"/>
    <property type="match status" value="3"/>
</dbReference>
<dbReference type="Proteomes" id="UP000064243">
    <property type="component" value="Unassembled WGS sequence"/>
</dbReference>
<reference evidence="4 5" key="1">
    <citation type="journal article" date="2015" name="Appl. Environ. Microbiol.">
        <title>Aerobic and Anaerobic Thiosulfate Oxidation by a Cold-Adapted, Subglacial Chemoautotroph.</title>
        <authorList>
            <person name="Harrold Z.R."/>
            <person name="Skidmore M.L."/>
            <person name="Hamilton T.L."/>
            <person name="Desch L."/>
            <person name="Amada K."/>
            <person name="van Gelder W."/>
            <person name="Glover K."/>
            <person name="Roden E.E."/>
            <person name="Boyd E.S."/>
        </authorList>
    </citation>
    <scope>NUCLEOTIDE SEQUENCE [LARGE SCALE GENOMIC DNA]</scope>
    <source>
        <strain evidence="4 5">RG</strain>
    </source>
</reference>
<evidence type="ECO:0000313" key="5">
    <source>
        <dbReference type="Proteomes" id="UP000064243"/>
    </source>
</evidence>
<dbReference type="Gene3D" id="2.40.30.170">
    <property type="match status" value="1"/>
</dbReference>
<dbReference type="Pfam" id="PF25881">
    <property type="entry name" value="HH_YBHG"/>
    <property type="match status" value="1"/>
</dbReference>
<dbReference type="InterPro" id="IPR059052">
    <property type="entry name" value="HH_YbhG-like"/>
</dbReference>
<evidence type="ECO:0000256" key="1">
    <source>
        <dbReference type="ARBA" id="ARBA00004196"/>
    </source>
</evidence>
<dbReference type="AlphaFoldDB" id="A0A106BR61"/>
<comment type="subcellular location">
    <subcellularLocation>
        <location evidence="1">Cell envelope</location>
    </subcellularLocation>
</comment>
<protein>
    <recommendedName>
        <fullName evidence="3">YbhG-like alpha-helical hairpin domain-containing protein</fullName>
    </recommendedName>
</protein>
<feature type="domain" description="YbhG-like alpha-helical hairpin" evidence="3">
    <location>
        <begin position="65"/>
        <end position="184"/>
    </location>
</feature>
<accession>A0A106BR61</accession>
<keyword evidence="5" id="KW-1185">Reference proteome</keyword>
<dbReference type="Gene3D" id="1.10.287.470">
    <property type="entry name" value="Helix hairpin bin"/>
    <property type="match status" value="3"/>
</dbReference>
<dbReference type="PATRIC" id="fig|36861.3.peg.792"/>
<dbReference type="InterPro" id="IPR050465">
    <property type="entry name" value="UPF0194_transport"/>
</dbReference>
<keyword evidence="2" id="KW-0175">Coiled coil</keyword>
<comment type="caution">
    <text evidence="4">The sequence shown here is derived from an EMBL/GenBank/DDBJ whole genome shotgun (WGS) entry which is preliminary data.</text>
</comment>
<gene>
    <name evidence="4" type="ORF">ABW22_06590</name>
</gene>